<dbReference type="EMBL" id="WKPR01000030">
    <property type="protein sequence ID" value="MSB21946.1"/>
    <property type="molecule type" value="Genomic_DNA"/>
</dbReference>
<reference evidence="1 2" key="1">
    <citation type="journal article" date="2019" name="Nat. Med.">
        <title>A library of human gut bacterial isolates paired with longitudinal multiomics data enables mechanistic microbiome research.</title>
        <authorList>
            <person name="Poyet M."/>
            <person name="Groussin M."/>
            <person name="Gibbons S.M."/>
            <person name="Avila-Pacheco J."/>
            <person name="Jiang X."/>
            <person name="Kearney S.M."/>
            <person name="Perrotta A.R."/>
            <person name="Berdy B."/>
            <person name="Zhao S."/>
            <person name="Lieberman T.D."/>
            <person name="Swanson P.K."/>
            <person name="Smith M."/>
            <person name="Roesemann S."/>
            <person name="Alexander J.E."/>
            <person name="Rich S.A."/>
            <person name="Livny J."/>
            <person name="Vlamakis H."/>
            <person name="Clish C."/>
            <person name="Bullock K."/>
            <person name="Deik A."/>
            <person name="Scott J."/>
            <person name="Pierce K.A."/>
            <person name="Xavier R.J."/>
            <person name="Alm E.J."/>
        </authorList>
    </citation>
    <scope>NUCLEOTIDE SEQUENCE [LARGE SCALE GENOMIC DNA]</scope>
    <source>
        <strain evidence="1 2">BIOML-A2</strain>
    </source>
</reference>
<sequence>MANIIKLGSLYLDGQPVEIGADYAPGQSIEVGKTIPGKEISWVVVNEMLIADRCILTNVSWNDLNACNLIFGKCIIIEGYHYQIRLLQIGTDKAKPNEWDAALDIVGEDNRLWNWKWTYFWGQETPACGPIANEYTRAYRGYSFARTWSWAGSGLRRSDVGFRPVLVPLNTKQFTPALLGQRVMIWGGQNIVNGYLEQVTDYDVLLSNWHGSVLESQSCGWIITGGKLLVDRNSIVGAQNQKEA</sequence>
<accession>A0A6I2R9Q7</accession>
<comment type="caution">
    <text evidence="1">The sequence shown here is derived from an EMBL/GenBank/DDBJ whole genome shotgun (WGS) entry which is preliminary data.</text>
</comment>
<organism evidence="1 2">
    <name type="scientific">Flavonifractor plautii</name>
    <name type="common">Fusobacterium plautii</name>
    <dbReference type="NCBI Taxonomy" id="292800"/>
    <lineage>
        <taxon>Bacteria</taxon>
        <taxon>Bacillati</taxon>
        <taxon>Bacillota</taxon>
        <taxon>Clostridia</taxon>
        <taxon>Eubacteriales</taxon>
        <taxon>Oscillospiraceae</taxon>
        <taxon>Flavonifractor</taxon>
    </lineage>
</organism>
<dbReference type="Proteomes" id="UP000434475">
    <property type="component" value="Unassembled WGS sequence"/>
</dbReference>
<proteinExistence type="predicted"/>
<dbReference type="RefSeq" id="WP_108981873.1">
    <property type="nucleotide sequence ID" value="NZ_WKPR01000030.1"/>
</dbReference>
<evidence type="ECO:0000313" key="2">
    <source>
        <dbReference type="Proteomes" id="UP000434475"/>
    </source>
</evidence>
<dbReference type="AlphaFoldDB" id="A0A6I2R9Q7"/>
<evidence type="ECO:0000313" key="1">
    <source>
        <dbReference type="EMBL" id="MSB21946.1"/>
    </source>
</evidence>
<gene>
    <name evidence="1" type="ORF">GKE97_20930</name>
</gene>
<name>A0A6I2R9Q7_FLAPL</name>
<protein>
    <submittedName>
        <fullName evidence="1">Uncharacterized protein</fullName>
    </submittedName>
</protein>